<evidence type="ECO:0000313" key="1">
    <source>
        <dbReference type="EMBL" id="CAD8198006.1"/>
    </source>
</evidence>
<evidence type="ECO:0000313" key="2">
    <source>
        <dbReference type="Proteomes" id="UP000683925"/>
    </source>
</evidence>
<accession>A0A8S1XA07</accession>
<proteinExistence type="predicted"/>
<organism evidence="1 2">
    <name type="scientific">Paramecium octaurelia</name>
    <dbReference type="NCBI Taxonomy" id="43137"/>
    <lineage>
        <taxon>Eukaryota</taxon>
        <taxon>Sar</taxon>
        <taxon>Alveolata</taxon>
        <taxon>Ciliophora</taxon>
        <taxon>Intramacronucleata</taxon>
        <taxon>Oligohymenophorea</taxon>
        <taxon>Peniculida</taxon>
        <taxon>Parameciidae</taxon>
        <taxon>Paramecium</taxon>
    </lineage>
</organism>
<dbReference type="PANTHER" id="PTHR33706">
    <property type="entry name" value="MORN VARIANT REPEAT PROTEIN"/>
    <property type="match status" value="1"/>
</dbReference>
<dbReference type="OrthoDB" id="10324850at2759"/>
<protein>
    <submittedName>
        <fullName evidence="1">Uncharacterized protein</fullName>
    </submittedName>
</protein>
<sequence length="587" mass="69391">MIFPKKEITADVFSDERTEEMECSIWNANFRQFVKTNFLIIFNKYLELICKTINGQILGIDQIQDFQENPKTIINLEKIQHLRWFGQYGQNNKKIGNWSARWKGLILEEVGGNYSELGLKQGLWKEPIPCYCSHGQVYEVGEYLDDQKIGLWRSIFEDEVIGYGQYDKQSNKIGKWTEITNNFWELNQVTFCGEYQNGKKIGKWDTYLRIKGQDQLFEHLGGGSYDENGDGQKIGMWIELSDEFYEDNQVSFKGEYQKDAKIGRWNTYLKFDGNNEVIGGGVYDQQERNQKVGKWIELCEGFNEKSQIIIEGEYRKGVKVGRWNTYFKFNGKNEQIGGGIYDWRENGQKIGKWIELSYETFRSRYIQVIYSGEYINGLKVGQWNAHFRDRVLNKEFKLIGGGQYDEESPDVKVGKWVELSKNFGDGLGQSQIIYIGEYKSGQKFGLWDIFWEVDLKRKKREWLGGGLYDGFGRKVGIWVEVCDWFYDWKQVKYQGEYKDGKKIKFWYNYWRERGENKVFEKIGGGSYDENVEGQKNGQWIDLSEDFYDRNQYIYDGSYNNGRKVGIWYEMKRFWKSGFLKTQAQLWE</sequence>
<dbReference type="PANTHER" id="PTHR33706:SF1">
    <property type="entry name" value="TPR REPEAT PROTEIN"/>
    <property type="match status" value="1"/>
</dbReference>
<keyword evidence="2" id="KW-1185">Reference proteome</keyword>
<name>A0A8S1XA07_PAROT</name>
<gene>
    <name evidence="1" type="ORF">POCTA_138.1.T1150196</name>
</gene>
<dbReference type="AlphaFoldDB" id="A0A8S1XA07"/>
<dbReference type="EMBL" id="CAJJDP010000115">
    <property type="protein sequence ID" value="CAD8198006.1"/>
    <property type="molecule type" value="Genomic_DNA"/>
</dbReference>
<dbReference type="OMA" id="GLWDIFW"/>
<reference evidence="1" key="1">
    <citation type="submission" date="2021-01" db="EMBL/GenBank/DDBJ databases">
        <authorList>
            <consortium name="Genoscope - CEA"/>
            <person name="William W."/>
        </authorList>
    </citation>
    <scope>NUCLEOTIDE SEQUENCE</scope>
</reference>
<comment type="caution">
    <text evidence="1">The sequence shown here is derived from an EMBL/GenBank/DDBJ whole genome shotgun (WGS) entry which is preliminary data.</text>
</comment>
<dbReference type="Proteomes" id="UP000683925">
    <property type="component" value="Unassembled WGS sequence"/>
</dbReference>